<dbReference type="AlphaFoldDB" id="A0A0N5CQU7"/>
<dbReference type="WBParaSite" id="TCLT_0000259701-mRNA-1">
    <property type="protein sequence ID" value="TCLT_0000259701-mRNA-1"/>
    <property type="gene ID" value="TCLT_0000259701"/>
</dbReference>
<dbReference type="CDD" id="cd00037">
    <property type="entry name" value="CLECT"/>
    <property type="match status" value="1"/>
</dbReference>
<sequence>LLSAHVNFLKQINKKSFVQNTLNLERCRTNNDCISGRCEWRRCIEKFGILESNKEDIGACFYDGDCDEGYTCDTNVCRLRSGLLTYVVKPEGAGRCLVDLHCSGNLICTQGAYCAALTDAYRRQTLTNIASNSAAFILLDCNSQMFTCPTKSKLSDSYCGEITNYESKAKSSVCRTSTVTYLFMNCDQRRRCPFYYECIIFACHSPRWVTWDLKCRVSTDCNRENSNEFMCHNLVCLYRDISLSDCCLSKLSTTLLQIAYDANSMNFVTCKTNVNMSSDIQVKEKLSKNDAEQHCKNNNMVLASIPDRGTEKELEIDDVMLHYLALQDNWIQLLGGKNMSDEREFVFPRQYGSTMIKRGYLATSATKHKGQKCQTFFTYYNGNCYIAYLFKGFSNYMPRFAIRSICHILDSEMIDIRNEEEALIAYGMAGGRSFWLGLKKEKGEWYWNIGDNHDPAIYFFWTPGEPRISEDKNCAFSPNAGEWKATDCSSNKKVQAYVCKSKS</sequence>
<dbReference type="SUPFAM" id="SSF56436">
    <property type="entry name" value="C-type lectin-like"/>
    <property type="match status" value="1"/>
</dbReference>
<name>A0A0N5CQU7_THECL</name>
<protein>
    <submittedName>
        <fullName evidence="2">C-type lectin domain-containing protein</fullName>
    </submittedName>
</protein>
<dbReference type="OMA" id="FYWYSAF"/>
<proteinExistence type="predicted"/>
<organism evidence="2">
    <name type="scientific">Thelazia callipaeda</name>
    <name type="common">Oriental eyeworm</name>
    <name type="synonym">Parasitic nematode</name>
    <dbReference type="NCBI Taxonomy" id="103827"/>
    <lineage>
        <taxon>Eukaryota</taxon>
        <taxon>Metazoa</taxon>
        <taxon>Ecdysozoa</taxon>
        <taxon>Nematoda</taxon>
        <taxon>Chromadorea</taxon>
        <taxon>Rhabditida</taxon>
        <taxon>Spirurina</taxon>
        <taxon>Spiruromorpha</taxon>
        <taxon>Thelazioidea</taxon>
        <taxon>Thelaziidae</taxon>
        <taxon>Thelazia</taxon>
    </lineage>
</organism>
<evidence type="ECO:0000259" key="1">
    <source>
        <dbReference type="PROSITE" id="PS50041"/>
    </source>
</evidence>
<dbReference type="InterPro" id="IPR001304">
    <property type="entry name" value="C-type_lectin-like"/>
</dbReference>
<accession>A0A0N5CQU7</accession>
<dbReference type="InterPro" id="IPR016187">
    <property type="entry name" value="CTDL_fold"/>
</dbReference>
<feature type="domain" description="C-type lectin" evidence="1">
    <location>
        <begin position="380"/>
        <end position="489"/>
    </location>
</feature>
<reference evidence="2" key="1">
    <citation type="submission" date="2017-02" db="UniProtKB">
        <authorList>
            <consortium name="WormBaseParasite"/>
        </authorList>
    </citation>
    <scope>IDENTIFICATION</scope>
</reference>
<dbReference type="SMART" id="SM00034">
    <property type="entry name" value="CLECT"/>
    <property type="match status" value="1"/>
</dbReference>
<dbReference type="Gene3D" id="3.10.100.10">
    <property type="entry name" value="Mannose-Binding Protein A, subunit A"/>
    <property type="match status" value="1"/>
</dbReference>
<dbReference type="InterPro" id="IPR016186">
    <property type="entry name" value="C-type_lectin-like/link_sf"/>
</dbReference>
<dbReference type="PROSITE" id="PS50041">
    <property type="entry name" value="C_TYPE_LECTIN_2"/>
    <property type="match status" value="1"/>
</dbReference>
<evidence type="ECO:0000313" key="2">
    <source>
        <dbReference type="WBParaSite" id="TCLT_0000259701-mRNA-1"/>
    </source>
</evidence>